<feature type="non-terminal residue" evidence="2">
    <location>
        <position position="1"/>
    </location>
</feature>
<organism evidence="2 3">
    <name type="scientific">Fusarium euwallaceae</name>
    <dbReference type="NCBI Taxonomy" id="1147111"/>
    <lineage>
        <taxon>Eukaryota</taxon>
        <taxon>Fungi</taxon>
        <taxon>Dikarya</taxon>
        <taxon>Ascomycota</taxon>
        <taxon>Pezizomycotina</taxon>
        <taxon>Sordariomycetes</taxon>
        <taxon>Hypocreomycetidae</taxon>
        <taxon>Hypocreales</taxon>
        <taxon>Nectriaceae</taxon>
        <taxon>Fusarium</taxon>
        <taxon>Fusarium solani species complex</taxon>
    </lineage>
</organism>
<dbReference type="AlphaFoldDB" id="A0A430LHI3"/>
<keyword evidence="3" id="KW-1185">Reference proteome</keyword>
<dbReference type="InterPro" id="IPR011009">
    <property type="entry name" value="Kinase-like_dom_sf"/>
</dbReference>
<reference evidence="2 3" key="1">
    <citation type="submission" date="2017-06" db="EMBL/GenBank/DDBJ databases">
        <title>Comparative genomic analysis of Ambrosia Fusariam Clade fungi.</title>
        <authorList>
            <person name="Stajich J.E."/>
            <person name="Carrillo J."/>
            <person name="Kijimoto T."/>
            <person name="Eskalen A."/>
            <person name="O'Donnell K."/>
            <person name="Kasson M."/>
        </authorList>
    </citation>
    <scope>NUCLEOTIDE SEQUENCE [LARGE SCALE GENOMIC DNA]</scope>
    <source>
        <strain evidence="2 3">UCR1854</strain>
    </source>
</reference>
<protein>
    <recommendedName>
        <fullName evidence="1">Protein kinase domain-containing protein</fullName>
    </recommendedName>
</protein>
<dbReference type="Proteomes" id="UP000287124">
    <property type="component" value="Unassembled WGS sequence"/>
</dbReference>
<dbReference type="Gene3D" id="1.10.510.10">
    <property type="entry name" value="Transferase(Phosphotransferase) domain 1"/>
    <property type="match status" value="1"/>
</dbReference>
<evidence type="ECO:0000259" key="1">
    <source>
        <dbReference type="PROSITE" id="PS50011"/>
    </source>
</evidence>
<name>A0A430LHI3_9HYPO</name>
<sequence length="459" mass="51228">TLQDAVCCHLNFTQERASGIPGARCCCSTRLRYTADLLADLEAHLSAVQQHFLRFLILEEFHTQNPETDQVGGLNALFASRFILQENFDTGSMSASLGPGGGFRHMMDAINPSLSQTEAVRLFIERHVQKPFFDANTRLHPRYVQTYQTMKDTRYDQSSGSTISTGSFASVRMVKHTDTQEKLALKTFIKTSDRAQILYEIGILQVCDHPNILKLVEAFSMPTEDEDEDEGETIQIIMSPWAPFTLQKFLESPNRCPWFQPGSPQSQMCVYKIMQQLTDAVVYLHRRSIKHKDIKPDNILLHKPKSSPPHAIIADVGVGKVLVRNGSTNYIHSTYEYLAPEQVSKKASGLPADVWQLGCCFAMLLAVSKAGTLGFKRLWDSFCLTGSCQIAGEHGHFMKSFGEIYLLRSRADRVAYSLVSSMLNRDHKARINIEGVLASVEDLIRQASEGGGRGVTMAG</sequence>
<gene>
    <name evidence="2" type="ORF">BHE90_010420</name>
</gene>
<dbReference type="Pfam" id="PF00069">
    <property type="entry name" value="Pkinase"/>
    <property type="match status" value="1"/>
</dbReference>
<accession>A0A430LHI3</accession>
<dbReference type="EMBL" id="MIKF01000196">
    <property type="protein sequence ID" value="RTE75161.1"/>
    <property type="molecule type" value="Genomic_DNA"/>
</dbReference>
<dbReference type="CDD" id="cd00180">
    <property type="entry name" value="PKc"/>
    <property type="match status" value="1"/>
</dbReference>
<evidence type="ECO:0000313" key="3">
    <source>
        <dbReference type="Proteomes" id="UP000287124"/>
    </source>
</evidence>
<dbReference type="InterPro" id="IPR008271">
    <property type="entry name" value="Ser/Thr_kinase_AS"/>
</dbReference>
<dbReference type="GO" id="GO:0005524">
    <property type="term" value="F:ATP binding"/>
    <property type="evidence" value="ECO:0007669"/>
    <property type="project" value="InterPro"/>
</dbReference>
<feature type="domain" description="Protein kinase" evidence="1">
    <location>
        <begin position="157"/>
        <end position="444"/>
    </location>
</feature>
<dbReference type="SMART" id="SM00220">
    <property type="entry name" value="S_TKc"/>
    <property type="match status" value="1"/>
</dbReference>
<evidence type="ECO:0000313" key="2">
    <source>
        <dbReference type="EMBL" id="RTE75161.1"/>
    </source>
</evidence>
<dbReference type="PROSITE" id="PS50011">
    <property type="entry name" value="PROTEIN_KINASE_DOM"/>
    <property type="match status" value="1"/>
</dbReference>
<dbReference type="PANTHER" id="PTHR44167:SF24">
    <property type="entry name" value="SERINE_THREONINE-PROTEIN KINASE CHK2"/>
    <property type="match status" value="1"/>
</dbReference>
<dbReference type="PROSITE" id="PS00108">
    <property type="entry name" value="PROTEIN_KINASE_ST"/>
    <property type="match status" value="1"/>
</dbReference>
<proteinExistence type="predicted"/>
<dbReference type="SUPFAM" id="SSF56112">
    <property type="entry name" value="Protein kinase-like (PK-like)"/>
    <property type="match status" value="1"/>
</dbReference>
<dbReference type="PANTHER" id="PTHR44167">
    <property type="entry name" value="OVARIAN-SPECIFIC SERINE/THREONINE-PROTEIN KINASE LOK-RELATED"/>
    <property type="match status" value="1"/>
</dbReference>
<dbReference type="InterPro" id="IPR000719">
    <property type="entry name" value="Prot_kinase_dom"/>
</dbReference>
<dbReference type="Gene3D" id="3.30.200.20">
    <property type="entry name" value="Phosphorylase Kinase, domain 1"/>
    <property type="match status" value="1"/>
</dbReference>
<dbReference type="GO" id="GO:0004672">
    <property type="term" value="F:protein kinase activity"/>
    <property type="evidence" value="ECO:0007669"/>
    <property type="project" value="InterPro"/>
</dbReference>
<comment type="caution">
    <text evidence="2">The sequence shown here is derived from an EMBL/GenBank/DDBJ whole genome shotgun (WGS) entry which is preliminary data.</text>
</comment>